<comment type="caution">
    <text evidence="2">The sequence shown here is derived from an EMBL/GenBank/DDBJ whole genome shotgun (WGS) entry which is preliminary data.</text>
</comment>
<proteinExistence type="predicted"/>
<gene>
    <name evidence="2" type="ORF">HB912_07480</name>
</gene>
<evidence type="ECO:0000256" key="1">
    <source>
        <dbReference type="ARBA" id="ARBA00023159"/>
    </source>
</evidence>
<dbReference type="InterPro" id="IPR014710">
    <property type="entry name" value="RmlC-like_jellyroll"/>
</dbReference>
<dbReference type="RefSeq" id="WP_185373433.1">
    <property type="nucleotide sequence ID" value="NZ_CP195758.1"/>
</dbReference>
<protein>
    <submittedName>
        <fullName evidence="2">Crp/Fnr family transcriptional regulator</fullName>
    </submittedName>
</protein>
<name>A0A841ZQM2_9LIST</name>
<dbReference type="EMBL" id="JAARRM010000002">
    <property type="protein sequence ID" value="MBC1521485.1"/>
    <property type="molecule type" value="Genomic_DNA"/>
</dbReference>
<dbReference type="AlphaFoldDB" id="A0A841ZQM2"/>
<dbReference type="InterPro" id="IPR018490">
    <property type="entry name" value="cNMP-bd_dom_sf"/>
</dbReference>
<evidence type="ECO:0000313" key="2">
    <source>
        <dbReference type="EMBL" id="MBC1521485.1"/>
    </source>
</evidence>
<sequence length="200" mass="24139">MNVLEKDMLSQLNQHKLKENWVQRDFFIKKENIPTLQLLDNILFIQDGILHLEIEIKGTFHILTFFQSEEVIYPNYFNLEHINWRIVADTPVEIIFFNQEYFLNYGTIEPKYMEWLLEKLSKNFHKISYEMTKLNNKRGIMTNIEHLHQILKKEDQLLPKKKIFSLFSKQMLTSYCQVSRSTFNNEFKSLKNSGLLEHYL</sequence>
<reference evidence="2 3" key="1">
    <citation type="submission" date="2020-03" db="EMBL/GenBank/DDBJ databases">
        <title>Soil Listeria distribution.</title>
        <authorList>
            <person name="Liao J."/>
            <person name="Wiedmann M."/>
        </authorList>
    </citation>
    <scope>NUCLEOTIDE SEQUENCE [LARGE SCALE GENOMIC DNA]</scope>
    <source>
        <strain evidence="2 3">FSL L7-1507</strain>
    </source>
</reference>
<dbReference type="SUPFAM" id="SSF51206">
    <property type="entry name" value="cAMP-binding domain-like"/>
    <property type="match status" value="1"/>
</dbReference>
<keyword evidence="1" id="KW-0010">Activator</keyword>
<organism evidence="2 3">
    <name type="scientific">Listeria aquatica</name>
    <dbReference type="NCBI Taxonomy" id="1494960"/>
    <lineage>
        <taxon>Bacteria</taxon>
        <taxon>Bacillati</taxon>
        <taxon>Bacillota</taxon>
        <taxon>Bacilli</taxon>
        <taxon>Bacillales</taxon>
        <taxon>Listeriaceae</taxon>
        <taxon>Listeria</taxon>
    </lineage>
</organism>
<evidence type="ECO:0000313" key="3">
    <source>
        <dbReference type="Proteomes" id="UP000559885"/>
    </source>
</evidence>
<dbReference type="Proteomes" id="UP000559885">
    <property type="component" value="Unassembled WGS sequence"/>
</dbReference>
<accession>A0A841ZQM2</accession>
<dbReference type="Gene3D" id="2.60.120.10">
    <property type="entry name" value="Jelly Rolls"/>
    <property type="match status" value="1"/>
</dbReference>